<dbReference type="Gene3D" id="1.10.287.110">
    <property type="entry name" value="DnaJ domain"/>
    <property type="match status" value="1"/>
</dbReference>
<dbReference type="Gene3D" id="3.30.70.20">
    <property type="match status" value="1"/>
</dbReference>
<gene>
    <name evidence="2" type="ORF">LGLO00237_LOCUS14554</name>
</gene>
<sequence>MPVRLSLERHRGSGLAFRRSLLLCVLASCTVVGWLTSHVSNLGATHGPYLTHSSPASALHKTSACMPRRMRVGVAPRSLMPRTMRGSPLSPRRMGRLGRVGAVKLDLPNESEASTEIVFTGGGQYRVLDQGDVDAVGQAAPTDFYEMLGVDISANKTNLKKAYRGILKYCHPDKAGAEATEFCTLVNVAYDILTNDVQRKVYDVDLEQYRETQGDSFDGQAKSAWGTNCNTTETRAVFVDELSCIGCRMCNNLAGDTFGMEDLWGRARVKTQWGNNEEEISDAIDSCPVDCIYWVQRKQLPLLEYIMGLCNRITVASMMNGRAAPDSPFSRAEYFLKQRKEAKWGPADGSMLHNERLSNAIAKAWLQLPAEIRQDLWPQYAELQGDTN</sequence>
<protein>
    <recommendedName>
        <fullName evidence="1">J domain-containing protein</fullName>
    </recommendedName>
</protein>
<evidence type="ECO:0000313" key="2">
    <source>
        <dbReference type="EMBL" id="CAE0662953.1"/>
    </source>
</evidence>
<proteinExistence type="predicted"/>
<dbReference type="InterPro" id="IPR036869">
    <property type="entry name" value="J_dom_sf"/>
</dbReference>
<evidence type="ECO:0000259" key="1">
    <source>
        <dbReference type="PROSITE" id="PS50076"/>
    </source>
</evidence>
<dbReference type="InterPro" id="IPR001623">
    <property type="entry name" value="DnaJ_domain"/>
</dbReference>
<name>A0A6V3M6Q6_9EUKA</name>
<dbReference type="PANTHER" id="PTHR45295">
    <property type="entry name" value="CHAPERONE PROTEIN DNAJ C76, CHLOROPLASTIC"/>
    <property type="match status" value="1"/>
</dbReference>
<dbReference type="EMBL" id="HBIV01020128">
    <property type="protein sequence ID" value="CAE0662953.1"/>
    <property type="molecule type" value="Transcribed_RNA"/>
</dbReference>
<dbReference type="Pfam" id="PF00226">
    <property type="entry name" value="DnaJ"/>
    <property type="match status" value="1"/>
</dbReference>
<accession>A0A6V3M6Q6</accession>
<dbReference type="Pfam" id="PF13370">
    <property type="entry name" value="Fer4_13"/>
    <property type="match status" value="1"/>
</dbReference>
<dbReference type="SUPFAM" id="SSF54862">
    <property type="entry name" value="4Fe-4S ferredoxins"/>
    <property type="match status" value="1"/>
</dbReference>
<dbReference type="AlphaFoldDB" id="A0A6V3M6Q6"/>
<dbReference type="SUPFAM" id="SSF46565">
    <property type="entry name" value="Chaperone J-domain"/>
    <property type="match status" value="1"/>
</dbReference>
<organism evidence="2">
    <name type="scientific">Lotharella globosa</name>
    <dbReference type="NCBI Taxonomy" id="91324"/>
    <lineage>
        <taxon>Eukaryota</taxon>
        <taxon>Sar</taxon>
        <taxon>Rhizaria</taxon>
        <taxon>Cercozoa</taxon>
        <taxon>Chlorarachniophyceae</taxon>
        <taxon>Lotharella</taxon>
    </lineage>
</organism>
<reference evidence="2" key="1">
    <citation type="submission" date="2021-01" db="EMBL/GenBank/DDBJ databases">
        <authorList>
            <person name="Corre E."/>
            <person name="Pelletier E."/>
            <person name="Niang G."/>
            <person name="Scheremetjew M."/>
            <person name="Finn R."/>
            <person name="Kale V."/>
            <person name="Holt S."/>
            <person name="Cochrane G."/>
            <person name="Meng A."/>
            <person name="Brown T."/>
            <person name="Cohen L."/>
        </authorList>
    </citation>
    <scope>NUCLEOTIDE SEQUENCE</scope>
    <source>
        <strain evidence="2">CCCM811</strain>
    </source>
</reference>
<feature type="domain" description="J" evidence="1">
    <location>
        <begin position="143"/>
        <end position="206"/>
    </location>
</feature>
<dbReference type="PANTHER" id="PTHR45295:SF1">
    <property type="entry name" value="CHAPERONE PROTEIN DNAJ C76, CHLOROPLASTIC"/>
    <property type="match status" value="1"/>
</dbReference>
<dbReference type="SMART" id="SM00271">
    <property type="entry name" value="DnaJ"/>
    <property type="match status" value="1"/>
</dbReference>
<dbReference type="PROSITE" id="PS50076">
    <property type="entry name" value="DNAJ_2"/>
    <property type="match status" value="1"/>
</dbReference>
<dbReference type="CDD" id="cd06257">
    <property type="entry name" value="DnaJ"/>
    <property type="match status" value="1"/>
</dbReference>